<evidence type="ECO:0000256" key="1">
    <source>
        <dbReference type="ARBA" id="ARBA00006974"/>
    </source>
</evidence>
<dbReference type="OMA" id="CESTTLH"/>
<proteinExistence type="inferred from homology"/>
<comment type="caution">
    <text evidence="2">The sequence shown here is derived from an EMBL/GenBank/DDBJ whole genome shotgun (WGS) entry which is preliminary data.</text>
</comment>
<keyword evidence="3" id="KW-1185">Reference proteome</keyword>
<dbReference type="OrthoDB" id="1930622at2759"/>
<organism evidence="2 3">
    <name type="scientific">Macleaya cordata</name>
    <name type="common">Five-seeded plume-poppy</name>
    <name type="synonym">Bocconia cordata</name>
    <dbReference type="NCBI Taxonomy" id="56857"/>
    <lineage>
        <taxon>Eukaryota</taxon>
        <taxon>Viridiplantae</taxon>
        <taxon>Streptophyta</taxon>
        <taxon>Embryophyta</taxon>
        <taxon>Tracheophyta</taxon>
        <taxon>Spermatophyta</taxon>
        <taxon>Magnoliopsida</taxon>
        <taxon>Ranunculales</taxon>
        <taxon>Papaveraceae</taxon>
        <taxon>Papaveroideae</taxon>
        <taxon>Macleaya</taxon>
    </lineage>
</organism>
<dbReference type="InParanoid" id="A0A200Q919"/>
<dbReference type="FunCoup" id="A0A200Q919">
    <property type="interactions" value="172"/>
</dbReference>
<dbReference type="PANTHER" id="PTHR31374:SF19">
    <property type="entry name" value="F8A24.8 PROTEIN"/>
    <property type="match status" value="1"/>
</dbReference>
<reference evidence="2 3" key="1">
    <citation type="journal article" date="2017" name="Mol. Plant">
        <title>The Genome of Medicinal Plant Macleaya cordata Provides New Insights into Benzylisoquinoline Alkaloids Metabolism.</title>
        <authorList>
            <person name="Liu X."/>
            <person name="Liu Y."/>
            <person name="Huang P."/>
            <person name="Ma Y."/>
            <person name="Qing Z."/>
            <person name="Tang Q."/>
            <person name="Cao H."/>
            <person name="Cheng P."/>
            <person name="Zheng Y."/>
            <person name="Yuan Z."/>
            <person name="Zhou Y."/>
            <person name="Liu J."/>
            <person name="Tang Z."/>
            <person name="Zhuo Y."/>
            <person name="Zhang Y."/>
            <person name="Yu L."/>
            <person name="Huang J."/>
            <person name="Yang P."/>
            <person name="Peng Q."/>
            <person name="Zhang J."/>
            <person name="Jiang W."/>
            <person name="Zhang Z."/>
            <person name="Lin K."/>
            <person name="Ro D.K."/>
            <person name="Chen X."/>
            <person name="Xiong X."/>
            <person name="Shang Y."/>
            <person name="Huang S."/>
            <person name="Zeng J."/>
        </authorList>
    </citation>
    <scope>NUCLEOTIDE SEQUENCE [LARGE SCALE GENOMIC DNA]</scope>
    <source>
        <strain evidence="3">cv. BLH2017</strain>
        <tissue evidence="2">Root</tissue>
    </source>
</reference>
<dbReference type="GO" id="GO:0009733">
    <property type="term" value="P:response to auxin"/>
    <property type="evidence" value="ECO:0007669"/>
    <property type="project" value="InterPro"/>
</dbReference>
<dbReference type="STRING" id="56857.A0A200Q919"/>
<gene>
    <name evidence="2" type="ORF">BVC80_1731g45</name>
</gene>
<dbReference type="PANTHER" id="PTHR31374">
    <property type="entry name" value="AUXIN-INDUCED PROTEIN-LIKE-RELATED"/>
    <property type="match status" value="1"/>
</dbReference>
<name>A0A200Q919_MACCD</name>
<dbReference type="EMBL" id="MVGT01002668">
    <property type="protein sequence ID" value="OVA06968.1"/>
    <property type="molecule type" value="Genomic_DNA"/>
</dbReference>
<dbReference type="InterPro" id="IPR003676">
    <property type="entry name" value="SAUR_fam"/>
</dbReference>
<dbReference type="AlphaFoldDB" id="A0A200Q919"/>
<protein>
    <submittedName>
        <fullName evidence="2">Auxin-induced protein</fullName>
    </submittedName>
</protein>
<evidence type="ECO:0000313" key="3">
    <source>
        <dbReference type="Proteomes" id="UP000195402"/>
    </source>
</evidence>
<accession>A0A200Q919</accession>
<evidence type="ECO:0000313" key="2">
    <source>
        <dbReference type="EMBL" id="OVA06968.1"/>
    </source>
</evidence>
<sequence>MANRIIKNNRERKRGMVMLMLIMQKLWKGTLLPLARRRVFNYLKFVEEEMGAAMATVPEDVKEGHFAVFAVKGDEPKRFIVELDFLNNPAFLRLLEKAEEEFGFEQEGVLAVPCRPDELGKIVGSSRRKNVFDGGLRRSLSRSVSKEN</sequence>
<dbReference type="Pfam" id="PF02519">
    <property type="entry name" value="Auxin_inducible"/>
    <property type="match status" value="1"/>
</dbReference>
<comment type="similarity">
    <text evidence="1">Belongs to the ARG7 family.</text>
</comment>
<dbReference type="Proteomes" id="UP000195402">
    <property type="component" value="Unassembled WGS sequence"/>
</dbReference>